<dbReference type="EMBL" id="LN609465">
    <property type="protein sequence ID" value="CEF61687.1"/>
    <property type="molecule type" value="Genomic_DNA"/>
</dbReference>
<dbReference type="AlphaFoldDB" id="A0A090L0S4"/>
<accession>A0A7I5TEG8</accession>
<evidence type="ECO:0000256" key="1">
    <source>
        <dbReference type="SAM" id="MobiDB-lite"/>
    </source>
</evidence>
<feature type="non-terminal residue" evidence="2">
    <location>
        <position position="52"/>
    </location>
</feature>
<evidence type="ECO:0000313" key="2">
    <source>
        <dbReference type="EMBL" id="CEF61687.1"/>
    </source>
</evidence>
<dbReference type="CTD" id="36374055"/>
<accession>A0A090L0S4</accession>
<feature type="region of interest" description="Disordered" evidence="1">
    <location>
        <begin position="30"/>
        <end position="52"/>
    </location>
</feature>
<gene>
    <name evidence="2 3" type="ORF">SRAE_0000080000</name>
</gene>
<sequence>MLNVSGEDSLSNGTIRIWISEFNHEKTSLEDDPRSFALKMQRPKKSLKKSSK</sequence>
<proteinExistence type="predicted"/>
<feature type="compositionally biased region" description="Basic residues" evidence="1">
    <location>
        <begin position="41"/>
        <end position="52"/>
    </location>
</feature>
<organism evidence="2">
    <name type="scientific">Strongyloides ratti</name>
    <name type="common">Parasitic roundworm</name>
    <dbReference type="NCBI Taxonomy" id="34506"/>
    <lineage>
        <taxon>Eukaryota</taxon>
        <taxon>Metazoa</taxon>
        <taxon>Ecdysozoa</taxon>
        <taxon>Nematoda</taxon>
        <taxon>Chromadorea</taxon>
        <taxon>Rhabditida</taxon>
        <taxon>Tylenchina</taxon>
        <taxon>Panagrolaimomorpha</taxon>
        <taxon>Strongyloidoidea</taxon>
        <taxon>Strongyloididae</taxon>
        <taxon>Strongyloides</taxon>
    </lineage>
</organism>
<dbReference type="WormBase" id="SRAE_0000080000">
    <property type="protein sequence ID" value="SRP07419"/>
    <property type="gene ID" value="WBGene00256559"/>
</dbReference>
<name>A0A090L0S4_STRRB</name>
<dbReference type="GeneID" id="36374055"/>
<dbReference type="OrthoDB" id="5862917at2759"/>
<evidence type="ECO:0000313" key="3">
    <source>
        <dbReference type="WormBase" id="SRAE_0000080000"/>
    </source>
</evidence>
<reference evidence="2" key="1">
    <citation type="submission" date="2014-09" db="EMBL/GenBank/DDBJ databases">
        <authorList>
            <person name="Aslett A.Martin."/>
        </authorList>
    </citation>
    <scope>NUCLEOTIDE SEQUENCE</scope>
    <source>
        <strain evidence="2">ED321 Heterogonic</strain>
    </source>
</reference>
<protein>
    <submittedName>
        <fullName evidence="2">Uncharacterized protein</fullName>
    </submittedName>
</protein>
<dbReference type="RefSeq" id="XP_024500894.1">
    <property type="nucleotide sequence ID" value="XM_024646747.1"/>
</dbReference>